<name>A0A1U9JVR2_9HYPH</name>
<dbReference type="SUPFAM" id="SSF103473">
    <property type="entry name" value="MFS general substrate transporter"/>
    <property type="match status" value="1"/>
</dbReference>
<dbReference type="GO" id="GO:0005886">
    <property type="term" value="C:plasma membrane"/>
    <property type="evidence" value="ECO:0007669"/>
    <property type="project" value="TreeGrafter"/>
</dbReference>
<dbReference type="GO" id="GO:0022857">
    <property type="term" value="F:transmembrane transporter activity"/>
    <property type="evidence" value="ECO:0007669"/>
    <property type="project" value="InterPro"/>
</dbReference>
<protein>
    <submittedName>
        <fullName evidence="6">Major facilitator superfamily protein</fullName>
    </submittedName>
</protein>
<dbReference type="PANTHER" id="PTHR43129:SF1">
    <property type="entry name" value="FOSMIDOMYCIN RESISTANCE PROTEIN"/>
    <property type="match status" value="1"/>
</dbReference>
<feature type="transmembrane region" description="Helical" evidence="4">
    <location>
        <begin position="105"/>
        <end position="123"/>
    </location>
</feature>
<keyword evidence="2 4" id="KW-1133">Transmembrane helix</keyword>
<dbReference type="InterPro" id="IPR036259">
    <property type="entry name" value="MFS_trans_sf"/>
</dbReference>
<dbReference type="Proteomes" id="UP000188912">
    <property type="component" value="Chromosome"/>
</dbReference>
<dbReference type="KEGG" id="thd:BHV28_12530"/>
<dbReference type="PROSITE" id="PS50850">
    <property type="entry name" value="MFS"/>
    <property type="match status" value="1"/>
</dbReference>
<organism evidence="6 7">
    <name type="scientific">Candidatus Tokpelaia hoelldobleri</name>
    <dbReference type="NCBI Taxonomy" id="1902579"/>
    <lineage>
        <taxon>Bacteria</taxon>
        <taxon>Pseudomonadati</taxon>
        <taxon>Pseudomonadota</taxon>
        <taxon>Alphaproteobacteria</taxon>
        <taxon>Hyphomicrobiales</taxon>
        <taxon>Candidatus Tokpelaia</taxon>
    </lineage>
</organism>
<feature type="transmembrane region" description="Helical" evidence="4">
    <location>
        <begin position="12"/>
        <end position="29"/>
    </location>
</feature>
<gene>
    <name evidence="6" type="ORF">BHV28_12530</name>
</gene>
<keyword evidence="1 4" id="KW-0812">Transmembrane</keyword>
<sequence length="393" mass="41754">MSDSAQTTARKNDTLLAIILAISLGHFLNDVMQSMLPAIYPVLSKNYGLTLFQVGLITAVYQMTGSVLQPVIGIYTDKRPLPWSLPFSAAFTMAGLLLLANAHHYYMLLAGAACVGFGSSIFHPEASRVARLASGGRHGFAQSVFQVGGNTGSAIGPLLAAIFISRQQNISLFAALALVGMVILSFVSRWYAANLKKPAGSKAAAAPLPDKKNVRKTLFILVALMFAKYIYLASMSNFYTFFAIEKFNISTQAAQYLLFLYLGGIAVGTVFGGPIGDRIGTRSVIWFSILGVLPFTLALPHVSLPVMAVLSVIIGMILASAFPAIIVTGQELIPGRIGTVAGLFFGLSFGIGSISSVALGKIGDITGLQTLFTICSFLPLLGMIAMFLPKKSH</sequence>
<feature type="transmembrane region" description="Helical" evidence="4">
    <location>
        <begin position="284"/>
        <end position="302"/>
    </location>
</feature>
<keyword evidence="7" id="KW-1185">Reference proteome</keyword>
<evidence type="ECO:0000313" key="6">
    <source>
        <dbReference type="EMBL" id="AQS41938.1"/>
    </source>
</evidence>
<reference evidence="6 7" key="1">
    <citation type="journal article" date="2010" name="Science">
        <title>Genomic comparison of the ants Camponotus floridanus and Harpegnathos saltator.</title>
        <authorList>
            <person name="Bonasio R."/>
            <person name="Zhang G."/>
            <person name="Ye C."/>
            <person name="Mutti N.S."/>
            <person name="Fang X."/>
            <person name="Qin N."/>
            <person name="Donahue G."/>
            <person name="Yang P."/>
            <person name="Li Q."/>
            <person name="Li C."/>
            <person name="Zhang P."/>
            <person name="Huang Z."/>
            <person name="Berger S.L."/>
            <person name="Reinberg D."/>
            <person name="Wang J."/>
            <person name="Liebig J."/>
        </authorList>
    </citation>
    <scope>NUCLEOTIDE SEQUENCE [LARGE SCALE GENOMIC DNA]</scope>
    <source>
        <strain evidence="6 7">Hsal</strain>
    </source>
</reference>
<dbReference type="InterPro" id="IPR020846">
    <property type="entry name" value="MFS_dom"/>
</dbReference>
<proteinExistence type="predicted"/>
<feature type="transmembrane region" description="Helical" evidence="4">
    <location>
        <begin position="144"/>
        <end position="164"/>
    </location>
</feature>
<reference evidence="6 7" key="2">
    <citation type="journal article" date="2016" name="Sci. Rep.">
        <title>The genome of Rhizobiales bacteria in predatory ants reveals urease gene functions but no genes for nitrogen fixation.</title>
        <authorList>
            <person name="Neuvonen M.M."/>
            <person name="Tamarit D."/>
            <person name="Naslund K."/>
            <person name="Liebig J."/>
            <person name="Feldhaar H."/>
            <person name="Moran N.A."/>
            <person name="Guy L."/>
            <person name="Andersson S.G."/>
        </authorList>
    </citation>
    <scope>NUCLEOTIDE SEQUENCE [LARGE SCALE GENOMIC DNA]</scope>
    <source>
        <strain evidence="6 7">Hsal</strain>
    </source>
</reference>
<dbReference type="PANTHER" id="PTHR43129">
    <property type="entry name" value="FOSMIDOMYCIN RESISTANCE PROTEIN"/>
    <property type="match status" value="1"/>
</dbReference>
<evidence type="ECO:0000256" key="3">
    <source>
        <dbReference type="ARBA" id="ARBA00023136"/>
    </source>
</evidence>
<dbReference type="Gene3D" id="1.20.1250.20">
    <property type="entry name" value="MFS general substrate transporter like domains"/>
    <property type="match status" value="2"/>
</dbReference>
<feature type="domain" description="Major facilitator superfamily (MFS) profile" evidence="5">
    <location>
        <begin position="18"/>
        <end position="393"/>
    </location>
</feature>
<evidence type="ECO:0000313" key="7">
    <source>
        <dbReference type="Proteomes" id="UP000188912"/>
    </source>
</evidence>
<feature type="transmembrane region" description="Helical" evidence="4">
    <location>
        <begin position="365"/>
        <end position="388"/>
    </location>
</feature>
<dbReference type="Pfam" id="PF07690">
    <property type="entry name" value="MFS_1"/>
    <property type="match status" value="1"/>
</dbReference>
<feature type="transmembrane region" description="Helical" evidence="4">
    <location>
        <begin position="340"/>
        <end position="359"/>
    </location>
</feature>
<feature type="transmembrane region" description="Helical" evidence="4">
    <location>
        <begin position="218"/>
        <end position="241"/>
    </location>
</feature>
<dbReference type="CDD" id="cd17478">
    <property type="entry name" value="MFS_FsR"/>
    <property type="match status" value="1"/>
</dbReference>
<evidence type="ECO:0000256" key="1">
    <source>
        <dbReference type="ARBA" id="ARBA00022692"/>
    </source>
</evidence>
<dbReference type="EMBL" id="CP017315">
    <property type="protein sequence ID" value="AQS41938.1"/>
    <property type="molecule type" value="Genomic_DNA"/>
</dbReference>
<feature type="transmembrane region" description="Helical" evidence="4">
    <location>
        <begin position="253"/>
        <end position="272"/>
    </location>
</feature>
<feature type="transmembrane region" description="Helical" evidence="4">
    <location>
        <begin position="80"/>
        <end position="99"/>
    </location>
</feature>
<dbReference type="InterPro" id="IPR011701">
    <property type="entry name" value="MFS"/>
</dbReference>
<feature type="transmembrane region" description="Helical" evidence="4">
    <location>
        <begin position="308"/>
        <end position="328"/>
    </location>
</feature>
<dbReference type="STRING" id="1902579.BHV28_12530"/>
<keyword evidence="3 4" id="KW-0472">Membrane</keyword>
<accession>A0A1U9JVR2</accession>
<evidence type="ECO:0000259" key="5">
    <source>
        <dbReference type="PROSITE" id="PS50850"/>
    </source>
</evidence>
<dbReference type="AlphaFoldDB" id="A0A1U9JVR2"/>
<evidence type="ECO:0000256" key="2">
    <source>
        <dbReference type="ARBA" id="ARBA00022989"/>
    </source>
</evidence>
<feature type="transmembrane region" description="Helical" evidence="4">
    <location>
        <begin position="49"/>
        <end position="68"/>
    </location>
</feature>
<feature type="transmembrane region" description="Helical" evidence="4">
    <location>
        <begin position="170"/>
        <end position="192"/>
    </location>
</feature>
<evidence type="ECO:0000256" key="4">
    <source>
        <dbReference type="SAM" id="Phobius"/>
    </source>
</evidence>